<dbReference type="OrthoDB" id="1523883at2759"/>
<organism evidence="5 6">
    <name type="scientific">Jatropha curcas</name>
    <name type="common">Barbados nut</name>
    <dbReference type="NCBI Taxonomy" id="180498"/>
    <lineage>
        <taxon>Eukaryota</taxon>
        <taxon>Viridiplantae</taxon>
        <taxon>Streptophyta</taxon>
        <taxon>Embryophyta</taxon>
        <taxon>Tracheophyta</taxon>
        <taxon>Spermatophyta</taxon>
        <taxon>Magnoliopsida</taxon>
        <taxon>eudicotyledons</taxon>
        <taxon>Gunneridae</taxon>
        <taxon>Pentapetalae</taxon>
        <taxon>rosids</taxon>
        <taxon>fabids</taxon>
        <taxon>Malpighiales</taxon>
        <taxon>Euphorbiaceae</taxon>
        <taxon>Crotonoideae</taxon>
        <taxon>Jatropheae</taxon>
        <taxon>Jatropha</taxon>
    </lineage>
</organism>
<dbReference type="InterPro" id="IPR005299">
    <property type="entry name" value="MeTrfase_7"/>
</dbReference>
<evidence type="ECO:0000313" key="6">
    <source>
        <dbReference type="Proteomes" id="UP000027138"/>
    </source>
</evidence>
<protein>
    <submittedName>
        <fullName evidence="5">Uncharacterized protein</fullName>
    </submittedName>
</protein>
<dbReference type="Pfam" id="PF03492">
    <property type="entry name" value="Methyltransf_7"/>
    <property type="match status" value="1"/>
</dbReference>
<keyword evidence="4" id="KW-0460">Magnesium</keyword>
<dbReference type="GO" id="GO:0008168">
    <property type="term" value="F:methyltransferase activity"/>
    <property type="evidence" value="ECO:0007669"/>
    <property type="project" value="UniProtKB-KW"/>
</dbReference>
<keyword evidence="6" id="KW-1185">Reference proteome</keyword>
<dbReference type="PANTHER" id="PTHR31009">
    <property type="entry name" value="S-ADENOSYL-L-METHIONINE:CARBOXYL METHYLTRANSFERASE FAMILY PROTEIN"/>
    <property type="match status" value="1"/>
</dbReference>
<dbReference type="EMBL" id="KK914370">
    <property type="protein sequence ID" value="KDP38132.1"/>
    <property type="molecule type" value="Genomic_DNA"/>
</dbReference>
<evidence type="ECO:0000256" key="1">
    <source>
        <dbReference type="ARBA" id="ARBA00022603"/>
    </source>
</evidence>
<dbReference type="GO" id="GO:0046872">
    <property type="term" value="F:metal ion binding"/>
    <property type="evidence" value="ECO:0007669"/>
    <property type="project" value="UniProtKB-KW"/>
</dbReference>
<dbReference type="InterPro" id="IPR029063">
    <property type="entry name" value="SAM-dependent_MTases_sf"/>
</dbReference>
<dbReference type="GO" id="GO:0032259">
    <property type="term" value="P:methylation"/>
    <property type="evidence" value="ECO:0007669"/>
    <property type="project" value="UniProtKB-KW"/>
</dbReference>
<reference evidence="5 6" key="1">
    <citation type="journal article" date="2014" name="PLoS ONE">
        <title>Global Analysis of Gene Expression Profiles in Physic Nut (Jatropha curcas L.) Seedlings Exposed to Salt Stress.</title>
        <authorList>
            <person name="Zhang L."/>
            <person name="Zhang C."/>
            <person name="Wu P."/>
            <person name="Chen Y."/>
            <person name="Li M."/>
            <person name="Jiang H."/>
            <person name="Wu G."/>
        </authorList>
    </citation>
    <scope>NUCLEOTIDE SEQUENCE [LARGE SCALE GENOMIC DNA]</scope>
    <source>
        <strain evidence="6">cv. GZQX0401</strain>
        <tissue evidence="5">Young leaves</tissue>
    </source>
</reference>
<proteinExistence type="predicted"/>
<keyword evidence="3" id="KW-0479">Metal-binding</keyword>
<dbReference type="SUPFAM" id="SSF53335">
    <property type="entry name" value="S-adenosyl-L-methionine-dependent methyltransferases"/>
    <property type="match status" value="1"/>
</dbReference>
<dbReference type="Proteomes" id="UP000027138">
    <property type="component" value="Unassembled WGS sequence"/>
</dbReference>
<evidence type="ECO:0000313" key="5">
    <source>
        <dbReference type="EMBL" id="KDP38132.1"/>
    </source>
</evidence>
<dbReference type="AlphaFoldDB" id="A0A067KPR7"/>
<keyword evidence="2" id="KW-0808">Transferase</keyword>
<evidence type="ECO:0000256" key="4">
    <source>
        <dbReference type="ARBA" id="ARBA00022842"/>
    </source>
</evidence>
<sequence>MAKERLVSEVQLDSFNLPMYIPYPEEILEVVERNKCFSVEKIELFKPVYDIVDVRTSMQAWAMHLRAGLTGMLKKYFGNETIDELFDQFFKKSQEFSCRVQAGSAEFHHVPEEILDRHSPAWNNGTKIIYTNAPDEVCKGYATQFAKDMKILLDAGDLWWVGL</sequence>
<gene>
    <name evidence="5" type="ORF">JCGZ_04775</name>
</gene>
<name>A0A067KPR7_JATCU</name>
<evidence type="ECO:0000256" key="2">
    <source>
        <dbReference type="ARBA" id="ARBA00022679"/>
    </source>
</evidence>
<dbReference type="Gene3D" id="3.40.50.150">
    <property type="entry name" value="Vaccinia Virus protein VP39"/>
    <property type="match status" value="1"/>
</dbReference>
<dbReference type="STRING" id="180498.A0A067KPR7"/>
<accession>A0A067KPR7</accession>
<keyword evidence="1" id="KW-0489">Methyltransferase</keyword>
<evidence type="ECO:0000256" key="3">
    <source>
        <dbReference type="ARBA" id="ARBA00022723"/>
    </source>
</evidence>
<dbReference type="InterPro" id="IPR042086">
    <property type="entry name" value="MeTrfase_capping"/>
</dbReference>
<dbReference type="Gene3D" id="1.10.1200.270">
    <property type="entry name" value="Methyltransferase, alpha-helical capping domain"/>
    <property type="match status" value="1"/>
</dbReference>